<name>A0ABD1YXN4_9MARC</name>
<dbReference type="Proteomes" id="UP001605036">
    <property type="component" value="Unassembled WGS sequence"/>
</dbReference>
<keyword evidence="2" id="KW-1185">Reference proteome</keyword>
<organism evidence="1 2">
    <name type="scientific">Riccia fluitans</name>
    <dbReference type="NCBI Taxonomy" id="41844"/>
    <lineage>
        <taxon>Eukaryota</taxon>
        <taxon>Viridiplantae</taxon>
        <taxon>Streptophyta</taxon>
        <taxon>Embryophyta</taxon>
        <taxon>Marchantiophyta</taxon>
        <taxon>Marchantiopsida</taxon>
        <taxon>Marchantiidae</taxon>
        <taxon>Marchantiales</taxon>
        <taxon>Ricciaceae</taxon>
        <taxon>Riccia</taxon>
    </lineage>
</organism>
<comment type="caution">
    <text evidence="1">The sequence shown here is derived from an EMBL/GenBank/DDBJ whole genome shotgun (WGS) entry which is preliminary data.</text>
</comment>
<sequence>MRPQAGGSFSGRTKAPQYRSEDYPFFASFSNRPTVFLLLSAGNHLRPVGTVIVLELGTLRPNLLMLMFWQILKAEEEAATVEAESARRKNSKDEISE</sequence>
<protein>
    <submittedName>
        <fullName evidence="1">Uncharacterized protein</fullName>
    </submittedName>
</protein>
<accession>A0ABD1YXN4</accession>
<proteinExistence type="predicted"/>
<dbReference type="EMBL" id="JBHFFA010000003">
    <property type="protein sequence ID" value="KAL2635531.1"/>
    <property type="molecule type" value="Genomic_DNA"/>
</dbReference>
<evidence type="ECO:0000313" key="1">
    <source>
        <dbReference type="EMBL" id="KAL2635531.1"/>
    </source>
</evidence>
<reference evidence="1 2" key="1">
    <citation type="submission" date="2024-09" db="EMBL/GenBank/DDBJ databases">
        <title>Chromosome-scale assembly of Riccia fluitans.</title>
        <authorList>
            <person name="Paukszto L."/>
            <person name="Sawicki J."/>
            <person name="Karawczyk K."/>
            <person name="Piernik-Szablinska J."/>
            <person name="Szczecinska M."/>
            <person name="Mazdziarz M."/>
        </authorList>
    </citation>
    <scope>NUCLEOTIDE SEQUENCE [LARGE SCALE GENOMIC DNA]</scope>
    <source>
        <strain evidence="1">Rf_01</strain>
        <tissue evidence="1">Aerial parts of the thallus</tissue>
    </source>
</reference>
<dbReference type="AlphaFoldDB" id="A0ABD1YXN4"/>
<evidence type="ECO:0000313" key="2">
    <source>
        <dbReference type="Proteomes" id="UP001605036"/>
    </source>
</evidence>
<gene>
    <name evidence="1" type="ORF">R1flu_007010</name>
</gene>